<dbReference type="Proteomes" id="UP000184536">
    <property type="component" value="Unassembled WGS sequence"/>
</dbReference>
<keyword evidence="1" id="KW-0812">Transmembrane</keyword>
<evidence type="ECO:0000313" key="2">
    <source>
        <dbReference type="EMBL" id="SHJ60045.1"/>
    </source>
</evidence>
<accession>A0A1M6KM96</accession>
<evidence type="ECO:0000313" key="3">
    <source>
        <dbReference type="Proteomes" id="UP000184536"/>
    </source>
</evidence>
<dbReference type="RefSeq" id="WP_110941557.1">
    <property type="nucleotide sequence ID" value="NZ_FQZV01000031.1"/>
</dbReference>
<organism evidence="2 3">
    <name type="scientific">Geosporobacter subterraneus DSM 17957</name>
    <dbReference type="NCBI Taxonomy" id="1121919"/>
    <lineage>
        <taxon>Bacteria</taxon>
        <taxon>Bacillati</taxon>
        <taxon>Bacillota</taxon>
        <taxon>Clostridia</taxon>
        <taxon>Peptostreptococcales</taxon>
        <taxon>Thermotaleaceae</taxon>
        <taxon>Geosporobacter</taxon>
    </lineage>
</organism>
<name>A0A1M6KM96_9FIRM</name>
<sequence>MSDTAVEKSGLGFFGGDNILIWILVFFVLCGGIGPFCNIFHGFGDNTLLIFIVVILLCSGGFPFLGL</sequence>
<protein>
    <submittedName>
        <fullName evidence="2">Uncharacterized protein</fullName>
    </submittedName>
</protein>
<reference evidence="3" key="1">
    <citation type="submission" date="2016-11" db="EMBL/GenBank/DDBJ databases">
        <authorList>
            <person name="Varghese N."/>
            <person name="Submissions S."/>
        </authorList>
    </citation>
    <scope>NUCLEOTIDE SEQUENCE [LARGE SCALE GENOMIC DNA]</scope>
    <source>
        <strain evidence="3">DSM 17957</strain>
    </source>
</reference>
<feature type="transmembrane region" description="Helical" evidence="1">
    <location>
        <begin position="19"/>
        <end position="40"/>
    </location>
</feature>
<gene>
    <name evidence="2" type="ORF">SAMN02745975_02448</name>
</gene>
<keyword evidence="1" id="KW-0472">Membrane</keyword>
<dbReference type="AlphaFoldDB" id="A0A1M6KM96"/>
<proteinExistence type="predicted"/>
<dbReference type="EMBL" id="FQZV01000031">
    <property type="protein sequence ID" value="SHJ60045.1"/>
    <property type="molecule type" value="Genomic_DNA"/>
</dbReference>
<keyword evidence="3" id="KW-1185">Reference proteome</keyword>
<evidence type="ECO:0000256" key="1">
    <source>
        <dbReference type="SAM" id="Phobius"/>
    </source>
</evidence>
<keyword evidence="1" id="KW-1133">Transmembrane helix</keyword>
<feature type="transmembrane region" description="Helical" evidence="1">
    <location>
        <begin position="47"/>
        <end position="65"/>
    </location>
</feature>